<name>A0A4Y4BBG4_MICMQ</name>
<dbReference type="Proteomes" id="UP000317410">
    <property type="component" value="Unassembled WGS sequence"/>
</dbReference>
<dbReference type="EMBL" id="BJNQ01000019">
    <property type="protein sequence ID" value="GEC76434.1"/>
    <property type="molecule type" value="Genomic_DNA"/>
</dbReference>
<sequence length="203" mass="21854">MPGTVAFVYKDGPFPGENTDVGGIDMFRIGEANDEDRALAAGRQLARFEAGMRADPLLGAAEQDALGHSWGLSNVTSSEVAGADYDKVISLSGAGMPEAWNPGQDTTYTDLSYNDILQSGQGLGIVWDGNNPREHPAFEHGEYYEGPHDDELAESATVPSSGCPSVYVPLDDIGVLMDNHNLIATNATENYKALKFMEELVRR</sequence>
<accession>A0A4Y4BBG4</accession>
<dbReference type="AlphaFoldDB" id="A0A4Y4BBG4"/>
<gene>
    <name evidence="1" type="ORF">MLI01_25790</name>
</gene>
<protein>
    <submittedName>
        <fullName evidence="1">Uncharacterized protein</fullName>
    </submittedName>
</protein>
<evidence type="ECO:0000313" key="1">
    <source>
        <dbReference type="EMBL" id="GEC76434.1"/>
    </source>
</evidence>
<organism evidence="1 2">
    <name type="scientific">Microbacterium maritypicum</name>
    <name type="common">Microbacterium liquefaciens</name>
    <dbReference type="NCBI Taxonomy" id="33918"/>
    <lineage>
        <taxon>Bacteria</taxon>
        <taxon>Bacillati</taxon>
        <taxon>Actinomycetota</taxon>
        <taxon>Actinomycetes</taxon>
        <taxon>Micrococcales</taxon>
        <taxon>Microbacteriaceae</taxon>
        <taxon>Microbacterium</taxon>
    </lineage>
</organism>
<reference evidence="1 2" key="1">
    <citation type="submission" date="2019-06" db="EMBL/GenBank/DDBJ databases">
        <title>Whole genome shotgun sequence of Microbacterium liquefaciens NBRC 15037.</title>
        <authorList>
            <person name="Hosoyama A."/>
            <person name="Uohara A."/>
            <person name="Ohji S."/>
            <person name="Ichikawa N."/>
        </authorList>
    </citation>
    <scope>NUCLEOTIDE SEQUENCE [LARGE SCALE GENOMIC DNA]</scope>
    <source>
        <strain evidence="1 2">NBRC 15037</strain>
    </source>
</reference>
<proteinExistence type="predicted"/>
<dbReference type="RefSeq" id="WP_141387402.1">
    <property type="nucleotide sequence ID" value="NZ_BJNQ01000019.1"/>
</dbReference>
<comment type="caution">
    <text evidence="1">The sequence shown here is derived from an EMBL/GenBank/DDBJ whole genome shotgun (WGS) entry which is preliminary data.</text>
</comment>
<evidence type="ECO:0000313" key="2">
    <source>
        <dbReference type="Proteomes" id="UP000317410"/>
    </source>
</evidence>